<gene>
    <name evidence="9" type="ORF">TAPDE_004176</name>
</gene>
<dbReference type="SUPFAM" id="SSF48452">
    <property type="entry name" value="TPR-like"/>
    <property type="match status" value="1"/>
</dbReference>
<dbReference type="GO" id="GO:0008380">
    <property type="term" value="P:RNA splicing"/>
    <property type="evidence" value="ECO:0007669"/>
    <property type="project" value="UniProtKB-KW"/>
</dbReference>
<proteinExistence type="predicted"/>
<evidence type="ECO:0000256" key="6">
    <source>
        <dbReference type="PROSITE-ProRule" id="PRU00176"/>
    </source>
</evidence>
<feature type="region of interest" description="Disordered" evidence="7">
    <location>
        <begin position="516"/>
        <end position="560"/>
    </location>
</feature>
<dbReference type="eggNOG" id="KOG0128">
    <property type="taxonomic scope" value="Eukaryota"/>
</dbReference>
<dbReference type="GO" id="GO:0003723">
    <property type="term" value="F:RNA binding"/>
    <property type="evidence" value="ECO:0007669"/>
    <property type="project" value="UniProtKB-UniRule"/>
</dbReference>
<dbReference type="InterPro" id="IPR035979">
    <property type="entry name" value="RBD_domain_sf"/>
</dbReference>
<dbReference type="Gene3D" id="3.30.70.330">
    <property type="match status" value="1"/>
</dbReference>
<evidence type="ECO:0000256" key="4">
    <source>
        <dbReference type="ARBA" id="ARBA00023187"/>
    </source>
</evidence>
<keyword evidence="5" id="KW-0539">Nucleus</keyword>
<dbReference type="PANTHER" id="PTHR17204">
    <property type="entry name" value="PRE-MRNA PROCESSING PROTEIN PRP39-RELATED"/>
    <property type="match status" value="1"/>
</dbReference>
<evidence type="ECO:0000259" key="8">
    <source>
        <dbReference type="PROSITE" id="PS50102"/>
    </source>
</evidence>
<organism evidence="9 10">
    <name type="scientific">Taphrina deformans (strain PYCC 5710 / ATCC 11124 / CBS 356.35 / IMI 108563 / JCM 9778 / NBRC 8474)</name>
    <name type="common">Peach leaf curl fungus</name>
    <name type="synonym">Lalaria deformans</name>
    <dbReference type="NCBI Taxonomy" id="1097556"/>
    <lineage>
        <taxon>Eukaryota</taxon>
        <taxon>Fungi</taxon>
        <taxon>Dikarya</taxon>
        <taxon>Ascomycota</taxon>
        <taxon>Taphrinomycotina</taxon>
        <taxon>Taphrinomycetes</taxon>
        <taxon>Taphrinales</taxon>
        <taxon>Taphrinaceae</taxon>
        <taxon>Taphrina</taxon>
    </lineage>
</organism>
<name>R4XD95_TAPDE</name>
<dbReference type="PROSITE" id="PS50102">
    <property type="entry name" value="RRM"/>
    <property type="match status" value="1"/>
</dbReference>
<accession>R4XD95</accession>
<keyword evidence="10" id="KW-1185">Reference proteome</keyword>
<feature type="domain" description="RRM" evidence="8">
    <location>
        <begin position="565"/>
        <end position="611"/>
    </location>
</feature>
<evidence type="ECO:0000256" key="7">
    <source>
        <dbReference type="SAM" id="MobiDB-lite"/>
    </source>
</evidence>
<keyword evidence="4" id="KW-0508">mRNA splicing</keyword>
<keyword evidence="3" id="KW-0677">Repeat</keyword>
<dbReference type="OrthoDB" id="360390at2759"/>
<sequence>MSSKVDASDGPEDVSHQNSDEDPEDLSQIPIETVKTIQRLTEVVQQHRMNYRAFEKLITHLRRSGLHRRLAMTRRYMYANLALSETMWLDWFEDEQGSAVHDKGEPAQILRLSLMDHPYSTVLWDAYVEHMSKVVGNSSSGSAAQMSREYWKKYQEICQKSLESGDLDIGSYFGVFLDQLKRPHAGLEDTFSDYSKAVTDLDNDNYEAHLIEGNKIFQMTRRMTDARSEQESHLRDSNFSLQACQHYAAWLLQSGKECQHDIEEVIILLTQVALRQSPSPSLWLSMYNFLSKSDFDAQFINDRLDLAIRHCPNDGRLWSCRIRTIARCTHDLGQVLEACEMALTNFESLEQSVDIINIIQSTFLCLRTIADDLDLGTSPYLEFIELMSKEYEHMQDPFFTIPKLLINVQTTSGQGSQARVTWKLAAKRHSHRALFWLQYMQWEIDAGEYSLARNVIKTACLKTTDAPQIVFDAAEVFEIEYGDLMNYDKTCAVIAKATQNYITTQTLMQQENSTNIEPIQEEDSRVSTKHKLHDTDTSDNEKCKRARLTEKHDNSSPPERHREITTVFVRNLEAGVEESTIRSFFDDCGKIRSVEYFKDKLLALVEFENVDGKCPTEIGIGLIA</sequence>
<dbReference type="InterPro" id="IPR012677">
    <property type="entry name" value="Nucleotide-bd_a/b_plait_sf"/>
</dbReference>
<evidence type="ECO:0000256" key="2">
    <source>
        <dbReference type="ARBA" id="ARBA00022664"/>
    </source>
</evidence>
<dbReference type="Gene3D" id="1.25.40.10">
    <property type="entry name" value="Tetratricopeptide repeat domain"/>
    <property type="match status" value="1"/>
</dbReference>
<dbReference type="Proteomes" id="UP000013776">
    <property type="component" value="Unassembled WGS sequence"/>
</dbReference>
<evidence type="ECO:0000256" key="5">
    <source>
        <dbReference type="ARBA" id="ARBA00023242"/>
    </source>
</evidence>
<comment type="caution">
    <text evidence="9">The sequence shown here is derived from an EMBL/GenBank/DDBJ whole genome shotgun (WGS) entry which is preliminary data.</text>
</comment>
<dbReference type="VEuPathDB" id="FungiDB:TAPDE_004176"/>
<evidence type="ECO:0000256" key="3">
    <source>
        <dbReference type="ARBA" id="ARBA00022737"/>
    </source>
</evidence>
<dbReference type="SUPFAM" id="SSF54928">
    <property type="entry name" value="RNA-binding domain, RBD"/>
    <property type="match status" value="1"/>
</dbReference>
<dbReference type="AlphaFoldDB" id="R4XD95"/>
<feature type="region of interest" description="Disordered" evidence="7">
    <location>
        <begin position="1"/>
        <end position="29"/>
    </location>
</feature>
<evidence type="ECO:0000313" key="10">
    <source>
        <dbReference type="Proteomes" id="UP000013776"/>
    </source>
</evidence>
<protein>
    <recommendedName>
        <fullName evidence="8">RRM domain-containing protein</fullName>
    </recommendedName>
</protein>
<evidence type="ECO:0000313" key="9">
    <source>
        <dbReference type="EMBL" id="CCG83851.2"/>
    </source>
</evidence>
<dbReference type="Pfam" id="PF00076">
    <property type="entry name" value="RRM_1"/>
    <property type="match status" value="1"/>
</dbReference>
<comment type="subcellular location">
    <subcellularLocation>
        <location evidence="1">Nucleus</location>
    </subcellularLocation>
</comment>
<reference evidence="9 10" key="1">
    <citation type="journal article" date="2013" name="MBio">
        <title>Genome sequencing of the plant pathogen Taphrina deformans, the causal agent of peach leaf curl.</title>
        <authorList>
            <person name="Cisse O.H."/>
            <person name="Almeida J.M.G.C.F."/>
            <person name="Fonseca A."/>
            <person name="Kumar A.A."/>
            <person name="Salojaervi J."/>
            <person name="Overmyer K."/>
            <person name="Hauser P.M."/>
            <person name="Pagni M."/>
        </authorList>
    </citation>
    <scope>NUCLEOTIDE SEQUENCE [LARGE SCALE GENOMIC DNA]</scope>
    <source>
        <strain evidence="10">PYCC 5710 / ATCC 11124 / CBS 356.35 / IMI 108563 / JCM 9778 / NBRC 8474</strain>
    </source>
</reference>
<keyword evidence="6" id="KW-0694">RNA-binding</keyword>
<dbReference type="STRING" id="1097556.R4XD95"/>
<dbReference type="GO" id="GO:0006397">
    <property type="term" value="P:mRNA processing"/>
    <property type="evidence" value="ECO:0007669"/>
    <property type="project" value="UniProtKB-KW"/>
</dbReference>
<dbReference type="InterPro" id="IPR000504">
    <property type="entry name" value="RRM_dom"/>
</dbReference>
<dbReference type="InterPro" id="IPR011990">
    <property type="entry name" value="TPR-like_helical_dom_sf"/>
</dbReference>
<keyword evidence="2" id="KW-0507">mRNA processing</keyword>
<evidence type="ECO:0000256" key="1">
    <source>
        <dbReference type="ARBA" id="ARBA00004123"/>
    </source>
</evidence>
<dbReference type="GO" id="GO:0005634">
    <property type="term" value="C:nucleus"/>
    <property type="evidence" value="ECO:0007669"/>
    <property type="project" value="UniProtKB-SubCell"/>
</dbReference>
<dbReference type="EMBL" id="CAHR02000185">
    <property type="protein sequence ID" value="CCG83851.2"/>
    <property type="molecule type" value="Genomic_DNA"/>
</dbReference>
<feature type="compositionally biased region" description="Basic and acidic residues" evidence="7">
    <location>
        <begin position="533"/>
        <end position="560"/>
    </location>
</feature>